<dbReference type="GO" id="GO:0031931">
    <property type="term" value="C:TORC1 complex"/>
    <property type="evidence" value="ECO:0007669"/>
    <property type="project" value="InterPro"/>
</dbReference>
<evidence type="ECO:0000313" key="8">
    <source>
        <dbReference type="Proteomes" id="UP000646827"/>
    </source>
</evidence>
<keyword evidence="3" id="KW-0677">Repeat</keyword>
<feature type="compositionally biased region" description="Basic and acidic residues" evidence="5">
    <location>
        <begin position="937"/>
        <end position="950"/>
    </location>
</feature>
<feature type="compositionally biased region" description="Polar residues" evidence="5">
    <location>
        <begin position="812"/>
        <end position="843"/>
    </location>
</feature>
<feature type="region of interest" description="Disordered" evidence="5">
    <location>
        <begin position="780"/>
        <end position="858"/>
    </location>
</feature>
<dbReference type="InterPro" id="IPR016024">
    <property type="entry name" value="ARM-type_fold"/>
</dbReference>
<dbReference type="PROSITE" id="PS00678">
    <property type="entry name" value="WD_REPEATS_1"/>
    <property type="match status" value="1"/>
</dbReference>
<feature type="domain" description="Raptor N-terminal CASPase-like" evidence="6">
    <location>
        <begin position="111"/>
        <end position="264"/>
    </location>
</feature>
<protein>
    <recommendedName>
        <fullName evidence="6">Raptor N-terminal CASPase-like domain-containing protein</fullName>
    </recommendedName>
</protein>
<keyword evidence="8" id="KW-1185">Reference proteome</keyword>
<dbReference type="SMART" id="SM01302">
    <property type="entry name" value="Raptor_N"/>
    <property type="match status" value="1"/>
</dbReference>
<dbReference type="GO" id="GO:0030307">
    <property type="term" value="P:positive regulation of cell growth"/>
    <property type="evidence" value="ECO:0007669"/>
    <property type="project" value="TreeGrafter"/>
</dbReference>
<feature type="region of interest" description="Disordered" evidence="5">
    <location>
        <begin position="270"/>
        <end position="312"/>
    </location>
</feature>
<dbReference type="SUPFAM" id="SSF50978">
    <property type="entry name" value="WD40 repeat-like"/>
    <property type="match status" value="1"/>
</dbReference>
<evidence type="ECO:0000256" key="2">
    <source>
        <dbReference type="ARBA" id="ARBA00022574"/>
    </source>
</evidence>
<feature type="repeat" description="WD" evidence="4">
    <location>
        <begin position="1326"/>
        <end position="1368"/>
    </location>
</feature>
<dbReference type="Gene3D" id="3.40.50.1460">
    <property type="match status" value="1"/>
</dbReference>
<evidence type="ECO:0000259" key="6">
    <source>
        <dbReference type="SMART" id="SM01302"/>
    </source>
</evidence>
<feature type="compositionally biased region" description="Polar residues" evidence="5">
    <location>
        <begin position="951"/>
        <end position="966"/>
    </location>
</feature>
<evidence type="ECO:0000256" key="5">
    <source>
        <dbReference type="SAM" id="MobiDB-lite"/>
    </source>
</evidence>
<dbReference type="InterPro" id="IPR015943">
    <property type="entry name" value="WD40/YVTN_repeat-like_dom_sf"/>
</dbReference>
<dbReference type="InterPro" id="IPR029347">
    <property type="entry name" value="Raptor_N"/>
</dbReference>
<dbReference type="EMBL" id="JAEPRB010000038">
    <property type="protein sequence ID" value="KAG2224702.1"/>
    <property type="molecule type" value="Genomic_DNA"/>
</dbReference>
<dbReference type="GO" id="GO:0030674">
    <property type="term" value="F:protein-macromolecule adaptor activity"/>
    <property type="evidence" value="ECO:0007669"/>
    <property type="project" value="TreeGrafter"/>
</dbReference>
<feature type="compositionally biased region" description="Low complexity" evidence="5">
    <location>
        <begin position="35"/>
        <end position="61"/>
    </location>
</feature>
<dbReference type="PRINTS" id="PR01547">
    <property type="entry name" value="YEAST176DUF"/>
</dbReference>
<accession>A0A8H7S8F6</accession>
<dbReference type="InterPro" id="IPR011989">
    <property type="entry name" value="ARM-like"/>
</dbReference>
<feature type="repeat" description="WD" evidence="4">
    <location>
        <begin position="1377"/>
        <end position="1411"/>
    </location>
</feature>
<sequence length="1460" mass="161512">MPSAAVHVIASDANEDARSTSSTLVNGERNDIDNDNNNNNRTTTTTTTTTTTNEEQQQRRTVSTIRHGFDHAVYEDDVLSFLHFSDKRHDTNAKPDPTVRSVSLDWRLRERIKTVSGLLVICLNIGTDPPDIVKTNPCAKLECWIDPFLLVPQKSLEAIGKHLHTQYENINGRTRFKMSLDPSVEETKKLCCQMRRNAKEERILFHYNGHGVPKPTASGEIWVFNRNYTQYIPVSLYDLQSWLGSPVIYVWDCSSAGNIVNAFNRFAEQRDADPAQQGQGQQSSSSTQQQQQGQTQQQSSSQQQPQGTPPSSAWRDCIQLAACGPNETLPMNPDLPADVFTACLTTPIEMSLRWVVMRNPLLTTNITMDMVSRLPGRAAERRTPLGELNWIFTAVTDTIAWCVLQDQPELFKRLFRQDLMVASMFRNFLLAERIMRSYQCTPMSTPQLPTTHDHPMWQAWDLAVDMCLFQLPQLLAAENGNGPAYQYQSSTFFSEQLTAFEVWLVEGAVNNPKIPEQLPIVLQVLLSQVHRLRALILLSRFLDLGPWAVNAALSVGIFPYVLKLLQSPAAELKPVLVFIWARILAVDRSCQNDLLKDHGYAYFINILMPNNAMLSIPHVSEHRAMSAFILSVFCTNFKLGQQACLRANVITACLAHAKDPDPLLRQFVCLCLGQVWMNNKEAKSAAIAENGHEKLCALLTDSVPEVRAAAMYALGTFLGDSNKTEQIVNIEHNIAISALVAMSDASPIVRREFVVALSHLVHQAGPAKFLMAANQTIEEDQSQRIDERSNNNHLGGGGAGSSASSRRPRSSVTATLSGNEWRSPPSFSSPLITSTSPGQLPSNATSSAAAAASSPATPGMDNHFVSTSYDSVYAVLWKALLSLSVDPNPEVAKAASIVVDHINSMLLNTPSISEYASSIIREVVGSGTGGGQGNGMDRSRSFQAPDDHNRFTSTTSTVNNHSANNIPMSGSAAVAAQQLRRPAKLTRSVSFASTLRTIYNFGNASLSSSSVNDQQQNTRPLSHQSTATPTSSSINNNNHRNAITQQNTPAGSPRKSISNNNNNNNTLPLVSDFYDWSCEYFTEPQMRATEAEEPGSVVYTQRKWRRARNEKIALESHSSKGMAGTNRWDEQMITIHNETEATKLLFHQYEPHLVAADAYNYLVVWDWKTSTPLSVIDNRNPSHSQITDMKFINEDDVALLLTASDDGAIRLWKNYDGADQEDAQLVSSWRALKDMEKSNSRQSGLVCDWHQERGLLFTGGDARVIKVWDAHQEMSIMDIATQSTGCVTSITSDQMRGDIIVAGFGDGLIGVYDRRMKATAAMVQRWDEHKAWITGVHLQRDGNRELVSGGFGGDIKIWDIRESSSLRTIEAHTHADMTSLAVHDHSPVVASAGDDQIIKVWNVNGSRLSTIRPSSGFLGQRNSFTRALTFHPNLMVMGASGDDGSITVSLFFFFFTLNTS</sequence>
<feature type="compositionally biased region" description="Low complexity" evidence="5">
    <location>
        <begin position="844"/>
        <end position="858"/>
    </location>
</feature>
<reference evidence="7 8" key="1">
    <citation type="submission" date="2020-12" db="EMBL/GenBank/DDBJ databases">
        <title>Metabolic potential, ecology and presence of endohyphal bacteria is reflected in genomic diversity of Mucoromycotina.</title>
        <authorList>
            <person name="Muszewska A."/>
            <person name="Okrasinska A."/>
            <person name="Steczkiewicz K."/>
            <person name="Drgas O."/>
            <person name="Orlowska M."/>
            <person name="Perlinska-Lenart U."/>
            <person name="Aleksandrzak-Piekarczyk T."/>
            <person name="Szatraj K."/>
            <person name="Zielenkiewicz U."/>
            <person name="Pilsyk S."/>
            <person name="Malc E."/>
            <person name="Mieczkowski P."/>
            <person name="Kruszewska J.S."/>
            <person name="Biernat P."/>
            <person name="Pawlowska J."/>
        </authorList>
    </citation>
    <scope>NUCLEOTIDE SEQUENCE [LARGE SCALE GENOMIC DNA]</scope>
    <source>
        <strain evidence="7 8">CBS 142.35</strain>
    </source>
</reference>
<dbReference type="InterPro" id="IPR004083">
    <property type="entry name" value="Raptor"/>
</dbReference>
<dbReference type="PANTHER" id="PTHR12848:SF16">
    <property type="entry name" value="REGULATORY-ASSOCIATED PROTEIN OF MTOR"/>
    <property type="match status" value="1"/>
</dbReference>
<dbReference type="PROSITE" id="PS50082">
    <property type="entry name" value="WD_REPEATS_2"/>
    <property type="match status" value="2"/>
</dbReference>
<gene>
    <name evidence="7" type="ORF">INT45_009017</name>
</gene>
<dbReference type="Gene3D" id="1.25.10.10">
    <property type="entry name" value="Leucine-rich Repeat Variant"/>
    <property type="match status" value="1"/>
</dbReference>
<name>A0A8H7S8F6_9FUNG</name>
<feature type="compositionally biased region" description="Basic and acidic residues" evidence="5">
    <location>
        <begin position="781"/>
        <end position="790"/>
    </location>
</feature>
<dbReference type="GO" id="GO:0010506">
    <property type="term" value="P:regulation of autophagy"/>
    <property type="evidence" value="ECO:0007669"/>
    <property type="project" value="TreeGrafter"/>
</dbReference>
<dbReference type="PANTHER" id="PTHR12848">
    <property type="entry name" value="REGULATORY-ASSOCIATED PROTEIN OF MTOR"/>
    <property type="match status" value="1"/>
</dbReference>
<feature type="compositionally biased region" description="Low complexity" evidence="5">
    <location>
        <begin position="276"/>
        <end position="312"/>
    </location>
</feature>
<dbReference type="GO" id="GO:0031929">
    <property type="term" value="P:TOR signaling"/>
    <property type="evidence" value="ECO:0007669"/>
    <property type="project" value="InterPro"/>
</dbReference>
<dbReference type="GO" id="GO:0009267">
    <property type="term" value="P:cellular response to starvation"/>
    <property type="evidence" value="ECO:0007669"/>
    <property type="project" value="TreeGrafter"/>
</dbReference>
<dbReference type="Pfam" id="PF14538">
    <property type="entry name" value="Raptor_N"/>
    <property type="match status" value="1"/>
</dbReference>
<evidence type="ECO:0000256" key="4">
    <source>
        <dbReference type="PROSITE-ProRule" id="PRU00221"/>
    </source>
</evidence>
<dbReference type="GO" id="GO:0071230">
    <property type="term" value="P:cellular response to amino acid stimulus"/>
    <property type="evidence" value="ECO:0007669"/>
    <property type="project" value="TreeGrafter"/>
</dbReference>
<dbReference type="Pfam" id="PF00400">
    <property type="entry name" value="WD40"/>
    <property type="match status" value="3"/>
</dbReference>
<feature type="region of interest" description="Disordered" evidence="5">
    <location>
        <begin position="1006"/>
        <end position="1064"/>
    </location>
</feature>
<comment type="similarity">
    <text evidence="1">Belongs to the WD repeat RAPTOR family.</text>
</comment>
<dbReference type="OrthoDB" id="10262360at2759"/>
<dbReference type="InterPro" id="IPR019775">
    <property type="entry name" value="WD40_repeat_CS"/>
</dbReference>
<dbReference type="InterPro" id="IPR036322">
    <property type="entry name" value="WD40_repeat_dom_sf"/>
</dbReference>
<evidence type="ECO:0000256" key="1">
    <source>
        <dbReference type="ARBA" id="ARBA00009257"/>
    </source>
</evidence>
<dbReference type="SUPFAM" id="SSF48371">
    <property type="entry name" value="ARM repeat"/>
    <property type="match status" value="1"/>
</dbReference>
<comment type="caution">
    <text evidence="7">The sequence shown here is derived from an EMBL/GenBank/DDBJ whole genome shotgun (WGS) entry which is preliminary data.</text>
</comment>
<feature type="region of interest" description="Disordered" evidence="5">
    <location>
        <begin position="928"/>
        <end position="966"/>
    </location>
</feature>
<proteinExistence type="inferred from homology"/>
<feature type="region of interest" description="Disordered" evidence="5">
    <location>
        <begin position="1"/>
        <end position="61"/>
    </location>
</feature>
<evidence type="ECO:0000313" key="7">
    <source>
        <dbReference type="EMBL" id="KAG2224702.1"/>
    </source>
</evidence>
<dbReference type="SMART" id="SM00320">
    <property type="entry name" value="WD40"/>
    <property type="match status" value="6"/>
</dbReference>
<evidence type="ECO:0000256" key="3">
    <source>
        <dbReference type="ARBA" id="ARBA00022737"/>
    </source>
</evidence>
<dbReference type="Gene3D" id="2.130.10.10">
    <property type="entry name" value="YVTN repeat-like/Quinoprotein amine dehydrogenase"/>
    <property type="match status" value="2"/>
</dbReference>
<dbReference type="Proteomes" id="UP000646827">
    <property type="component" value="Unassembled WGS sequence"/>
</dbReference>
<organism evidence="7 8">
    <name type="scientific">Circinella minor</name>
    <dbReference type="NCBI Taxonomy" id="1195481"/>
    <lineage>
        <taxon>Eukaryota</taxon>
        <taxon>Fungi</taxon>
        <taxon>Fungi incertae sedis</taxon>
        <taxon>Mucoromycota</taxon>
        <taxon>Mucoromycotina</taxon>
        <taxon>Mucoromycetes</taxon>
        <taxon>Mucorales</taxon>
        <taxon>Lichtheimiaceae</taxon>
        <taxon>Circinella</taxon>
    </lineage>
</organism>
<dbReference type="InterPro" id="IPR001680">
    <property type="entry name" value="WD40_rpt"/>
</dbReference>
<keyword evidence="2 4" id="KW-0853">WD repeat</keyword>
<dbReference type="GO" id="GO:0005737">
    <property type="term" value="C:cytoplasm"/>
    <property type="evidence" value="ECO:0007669"/>
    <property type="project" value="TreeGrafter"/>
</dbReference>
<feature type="compositionally biased region" description="Polar residues" evidence="5">
    <location>
        <begin position="1006"/>
        <end position="1058"/>
    </location>
</feature>